<dbReference type="PROSITE" id="PS50093">
    <property type="entry name" value="PKD"/>
    <property type="match status" value="2"/>
</dbReference>
<feature type="domain" description="PKD" evidence="1">
    <location>
        <begin position="227"/>
        <end position="308"/>
    </location>
</feature>
<protein>
    <submittedName>
        <fullName evidence="2">PKD domain-containing protein</fullName>
    </submittedName>
</protein>
<sequence>MSSTKQTPLLSKIIFIIILMGFFQKVKAQSDSISFNTKVKLINISLPSIEKEGRKADISKTTNSTLKASLQGAAEGYIELRMNSDPENLWQRMNIDTIVVDIDLEASPLFDAGDTTNYLITNKVGSIEFRGEATSYDGSKFQINYYRTLETDANEGIMKYSQKENKIISINFPIDLSGKEARVYNIEYLRDTIKVSLDLLDGGWWFVHPFDKYDVPGGRVIIENKAPVASITYSPKAPKSFEVVNFDASESIDSDDSIVHYSWDFADGNIAEGQNVSHFFEKPGEYWVKLMVKDELGLANTDSVRITVIKGEEKLPVATFVYFPNNPLENEEISFDASGSYDPDGTIVSYLWQFDDGKTGEGMEVKHSYANPDEYKVTLTITDNSGLQKTFSRVIDLFGKNPAIFGTIYDVQLENDGTIFKSYLKGARIDVYQDGSFLQTTHSSEYGDFRFDNVLEEQLHELRVLADGFAVESQDKIELKSKIKDIKPSDSEIETTIPLSLALQKMRLIYDLENLNTRISFYSPAIEALLFAGSYDEKKVKQLLAKWFENVQMDSELKIESLARLVLAEQILDSLFDDALTMSHEANSALYEIAKSFFAMIISFDHIYSTILINNSTQLPILKLYRKITKDQLSNLFVTVFSYYSRGLVTEEYKTAMEQTSRVVLSAATFLTFQTGDPFKEGADGGLKEIISAIGDQIRLSLYTENTQKYLDIVNTNAKEFDFSGNLSQANNSIRSVIKTTHESTENIRIYSDNLQLAGNLFDAISDGASYAYYFPGLLAFKSLIGALKGISLMNYATSYAIANKQLYEIEKTYVPKGTQLAFNTNSSSKNDSIREKLPTQMHTAKYNTLQQQKSLLQNSSLYLDGLQEIISSAEQGARTETIKKIPELFELDQRLSEALFISQAPIYSVADLAFDEVDDFDEKYIALGNAVGATITERMILNTQLVDYSLNSVFSIDSLIMQADSIREALKVAKELIKETVEFVSGLSASPLVMVTKHEVNTDVHHKVPFEIQTTIKNVGANIVDEIIVTLVSDSTTEILSQEKFKIATLAPDEEQVFTWKLQIDKPDQLVGSYFVELKSDNAKTLSANGIFFITNPSLTVGIADHQENSDSGYEFKQNFPNPVVNGKTVFEFTIPNSCWVQLNIIDGSGKIIKQLLDEHKNPGTYRVKWNPKYHVDGTYFVQIQACNFGDSKKIIFNR</sequence>
<dbReference type="Proteomes" id="UP001172083">
    <property type="component" value="Unassembled WGS sequence"/>
</dbReference>
<dbReference type="InterPro" id="IPR013783">
    <property type="entry name" value="Ig-like_fold"/>
</dbReference>
<reference evidence="2" key="1">
    <citation type="submission" date="2023-06" db="EMBL/GenBank/DDBJ databases">
        <title>Genomic of Agaribacillus aureum.</title>
        <authorList>
            <person name="Wang G."/>
        </authorList>
    </citation>
    <scope>NUCLEOTIDE SEQUENCE</scope>
    <source>
        <strain evidence="2">BMA12</strain>
    </source>
</reference>
<evidence type="ECO:0000313" key="3">
    <source>
        <dbReference type="Proteomes" id="UP001172083"/>
    </source>
</evidence>
<dbReference type="Pfam" id="PF18911">
    <property type="entry name" value="PKD_4"/>
    <property type="match status" value="2"/>
</dbReference>
<dbReference type="RefSeq" id="WP_346760026.1">
    <property type="nucleotide sequence ID" value="NZ_JAUJEB010000005.1"/>
</dbReference>
<dbReference type="CDD" id="cd00146">
    <property type="entry name" value="PKD"/>
    <property type="match status" value="2"/>
</dbReference>
<organism evidence="2 3">
    <name type="scientific">Agaribacillus aureus</name>
    <dbReference type="NCBI Taxonomy" id="3051825"/>
    <lineage>
        <taxon>Bacteria</taxon>
        <taxon>Pseudomonadati</taxon>
        <taxon>Bacteroidota</taxon>
        <taxon>Cytophagia</taxon>
        <taxon>Cytophagales</taxon>
        <taxon>Splendidivirgaceae</taxon>
        <taxon>Agaribacillus</taxon>
    </lineage>
</organism>
<dbReference type="SUPFAM" id="SSF49299">
    <property type="entry name" value="PKD domain"/>
    <property type="match status" value="2"/>
</dbReference>
<dbReference type="InterPro" id="IPR000601">
    <property type="entry name" value="PKD_dom"/>
</dbReference>
<name>A0ABT8LAB8_9BACT</name>
<evidence type="ECO:0000313" key="2">
    <source>
        <dbReference type="EMBL" id="MDN5214687.1"/>
    </source>
</evidence>
<proteinExistence type="predicted"/>
<comment type="caution">
    <text evidence="2">The sequence shown here is derived from an EMBL/GenBank/DDBJ whole genome shotgun (WGS) entry which is preliminary data.</text>
</comment>
<dbReference type="SMART" id="SM00089">
    <property type="entry name" value="PKD"/>
    <property type="match status" value="2"/>
</dbReference>
<dbReference type="InterPro" id="IPR035986">
    <property type="entry name" value="PKD_dom_sf"/>
</dbReference>
<keyword evidence="3" id="KW-1185">Reference proteome</keyword>
<dbReference type="EMBL" id="JAUJEB010000005">
    <property type="protein sequence ID" value="MDN5214687.1"/>
    <property type="molecule type" value="Genomic_DNA"/>
</dbReference>
<dbReference type="InterPro" id="IPR022409">
    <property type="entry name" value="PKD/Chitinase_dom"/>
</dbReference>
<dbReference type="Gene3D" id="2.60.40.4070">
    <property type="match status" value="1"/>
</dbReference>
<dbReference type="InterPro" id="IPR026444">
    <property type="entry name" value="Secre_tail"/>
</dbReference>
<dbReference type="Gene3D" id="2.60.40.10">
    <property type="entry name" value="Immunoglobulins"/>
    <property type="match status" value="2"/>
</dbReference>
<gene>
    <name evidence="2" type="ORF">QQ020_21590</name>
</gene>
<accession>A0ABT8LAB8</accession>
<dbReference type="NCBIfam" id="TIGR04183">
    <property type="entry name" value="Por_Secre_tail"/>
    <property type="match status" value="1"/>
</dbReference>
<feature type="domain" description="PKD" evidence="1">
    <location>
        <begin position="316"/>
        <end position="386"/>
    </location>
</feature>
<evidence type="ECO:0000259" key="1">
    <source>
        <dbReference type="PROSITE" id="PS50093"/>
    </source>
</evidence>